<evidence type="ECO:0000313" key="7">
    <source>
        <dbReference type="EMBL" id="KIW42865.1"/>
    </source>
</evidence>
<dbReference type="Gene3D" id="3.30.9.10">
    <property type="entry name" value="D-Amino Acid Oxidase, subunit A, domain 2"/>
    <property type="match status" value="1"/>
</dbReference>
<comment type="cofactor">
    <cofactor evidence="1">
        <name>FAD</name>
        <dbReference type="ChEBI" id="CHEBI:57692"/>
    </cofactor>
</comment>
<dbReference type="SUPFAM" id="SSF51905">
    <property type="entry name" value="FAD/NAD(P)-binding domain"/>
    <property type="match status" value="1"/>
</dbReference>
<dbReference type="AlphaFoldDB" id="A0A0D2DKB9"/>
<dbReference type="VEuPathDB" id="FungiDB:PV06_06373"/>
<dbReference type="GO" id="GO:0008115">
    <property type="term" value="F:sarcosine oxidase activity"/>
    <property type="evidence" value="ECO:0007669"/>
    <property type="project" value="TreeGrafter"/>
</dbReference>
<keyword evidence="3" id="KW-0285">Flavoprotein</keyword>
<dbReference type="Gene3D" id="3.50.50.60">
    <property type="entry name" value="FAD/NAD(P)-binding domain"/>
    <property type="match status" value="1"/>
</dbReference>
<dbReference type="GO" id="GO:0051698">
    <property type="term" value="F:saccharopine oxidase activity"/>
    <property type="evidence" value="ECO:0007669"/>
    <property type="project" value="TreeGrafter"/>
</dbReference>
<dbReference type="HOGENOM" id="CLU_007884_0_1_1"/>
<dbReference type="GeneID" id="27358447"/>
<keyword evidence="8" id="KW-1185">Reference proteome</keyword>
<evidence type="ECO:0000256" key="3">
    <source>
        <dbReference type="ARBA" id="ARBA00022630"/>
    </source>
</evidence>
<evidence type="ECO:0000256" key="4">
    <source>
        <dbReference type="ARBA" id="ARBA00022827"/>
    </source>
</evidence>
<dbReference type="InterPro" id="IPR045170">
    <property type="entry name" value="MTOX"/>
</dbReference>
<dbReference type="InterPro" id="IPR036188">
    <property type="entry name" value="FAD/NAD-bd_sf"/>
</dbReference>
<dbReference type="OrthoDB" id="4158070at2759"/>
<evidence type="ECO:0000256" key="5">
    <source>
        <dbReference type="ARBA" id="ARBA00023002"/>
    </source>
</evidence>
<dbReference type="RefSeq" id="XP_016263081.1">
    <property type="nucleotide sequence ID" value="XM_016407477.1"/>
</dbReference>
<reference evidence="7 8" key="1">
    <citation type="submission" date="2015-01" db="EMBL/GenBank/DDBJ databases">
        <title>The Genome Sequence of Exophiala oligosperma CBS72588.</title>
        <authorList>
            <consortium name="The Broad Institute Genomics Platform"/>
            <person name="Cuomo C."/>
            <person name="de Hoog S."/>
            <person name="Gorbushina A."/>
            <person name="Stielow B."/>
            <person name="Teixiera M."/>
            <person name="Abouelleil A."/>
            <person name="Chapman S.B."/>
            <person name="Priest M."/>
            <person name="Young S.K."/>
            <person name="Wortman J."/>
            <person name="Nusbaum C."/>
            <person name="Birren B."/>
        </authorList>
    </citation>
    <scope>NUCLEOTIDE SEQUENCE [LARGE SCALE GENOMIC DNA]</scope>
    <source>
        <strain evidence="7 8">CBS 72588</strain>
    </source>
</reference>
<dbReference type="PANTHER" id="PTHR10961:SF26">
    <property type="entry name" value="L-SACCHAROPINE OXIDASE"/>
    <property type="match status" value="1"/>
</dbReference>
<keyword evidence="5" id="KW-0560">Oxidoreductase</keyword>
<sequence>MVDFNSRILIVGAGAFGTSTAYHLAQRGYKSIRVLDRYEYPSIDAASTDISKIIRFDYNEPLYARLGLESIEAWKSELFDGLYHVPGWVLSAMDLSVPFVKGSIEVSEQLGVSGLEIMTTDQMRQRFPQVKGKLDGWNINVWNPTAGWVASGEAVVRLVEDARAKGVEYISGRRGFAQEVITSQSGECTGVRTLDGTIHSADVVVLAAGAWLPSLIDMEGQLTAKGHSVAHIQLSAEETKHYAPIPIMDNLELGYFFPPTTNGIFKMAHSKFITNHVPIGRNGSVISKPHTFVENPQDGLPKDIEATMRRNLERVFPELANRPFSFTRLCWDADTADRHFLITPHPEHKGLFVAAGGSAHGFKFMPVLGKYIADMLEGKLDADIAESWRWRPGQDVSGKNLAHMDPEMELCDLPGWQGRNRAQFKSREARL</sequence>
<evidence type="ECO:0000259" key="6">
    <source>
        <dbReference type="Pfam" id="PF01266"/>
    </source>
</evidence>
<protein>
    <recommendedName>
        <fullName evidence="6">FAD dependent oxidoreductase domain-containing protein</fullName>
    </recommendedName>
</protein>
<proteinExistence type="inferred from homology"/>
<organism evidence="7 8">
    <name type="scientific">Exophiala oligosperma</name>
    <dbReference type="NCBI Taxonomy" id="215243"/>
    <lineage>
        <taxon>Eukaryota</taxon>
        <taxon>Fungi</taxon>
        <taxon>Dikarya</taxon>
        <taxon>Ascomycota</taxon>
        <taxon>Pezizomycotina</taxon>
        <taxon>Eurotiomycetes</taxon>
        <taxon>Chaetothyriomycetidae</taxon>
        <taxon>Chaetothyriales</taxon>
        <taxon>Herpotrichiellaceae</taxon>
        <taxon>Exophiala</taxon>
    </lineage>
</organism>
<evidence type="ECO:0000256" key="2">
    <source>
        <dbReference type="ARBA" id="ARBA00010989"/>
    </source>
</evidence>
<dbReference type="GO" id="GO:0050660">
    <property type="term" value="F:flavin adenine dinucleotide binding"/>
    <property type="evidence" value="ECO:0007669"/>
    <property type="project" value="InterPro"/>
</dbReference>
<comment type="similarity">
    <text evidence="2">Belongs to the MSOX/MTOX family.</text>
</comment>
<accession>A0A0D2DKB9</accession>
<dbReference type="Pfam" id="PF01266">
    <property type="entry name" value="DAO"/>
    <property type="match status" value="1"/>
</dbReference>
<gene>
    <name evidence="7" type="ORF">PV06_06373</name>
</gene>
<dbReference type="EMBL" id="KN847336">
    <property type="protein sequence ID" value="KIW42865.1"/>
    <property type="molecule type" value="Genomic_DNA"/>
</dbReference>
<dbReference type="PANTHER" id="PTHR10961">
    <property type="entry name" value="PEROXISOMAL SARCOSINE OXIDASE"/>
    <property type="match status" value="1"/>
</dbReference>
<name>A0A0D2DKB9_9EURO</name>
<dbReference type="InterPro" id="IPR006076">
    <property type="entry name" value="FAD-dep_OxRdtase"/>
</dbReference>
<feature type="domain" description="FAD dependent oxidoreductase" evidence="6">
    <location>
        <begin position="7"/>
        <end position="375"/>
    </location>
</feature>
<evidence type="ECO:0000256" key="1">
    <source>
        <dbReference type="ARBA" id="ARBA00001974"/>
    </source>
</evidence>
<dbReference type="STRING" id="215243.A0A0D2DKB9"/>
<evidence type="ECO:0000313" key="8">
    <source>
        <dbReference type="Proteomes" id="UP000053342"/>
    </source>
</evidence>
<keyword evidence="4" id="KW-0274">FAD</keyword>
<dbReference type="Proteomes" id="UP000053342">
    <property type="component" value="Unassembled WGS sequence"/>
</dbReference>